<dbReference type="PROSITE" id="PS52016">
    <property type="entry name" value="TONB_DEPENDENT_REC_3"/>
    <property type="match status" value="1"/>
</dbReference>
<evidence type="ECO:0000313" key="12">
    <source>
        <dbReference type="EMBL" id="RNL53451.1"/>
    </source>
</evidence>
<evidence type="ECO:0000256" key="5">
    <source>
        <dbReference type="ARBA" id="ARBA00023077"/>
    </source>
</evidence>
<evidence type="ECO:0000256" key="7">
    <source>
        <dbReference type="ARBA" id="ARBA00023237"/>
    </source>
</evidence>
<comment type="similarity">
    <text evidence="8 9">Belongs to the TonB-dependent receptor family.</text>
</comment>
<evidence type="ECO:0000256" key="8">
    <source>
        <dbReference type="PROSITE-ProRule" id="PRU01360"/>
    </source>
</evidence>
<dbReference type="Gene3D" id="2.60.40.1120">
    <property type="entry name" value="Carboxypeptidase-like, regulatory domain"/>
    <property type="match status" value="1"/>
</dbReference>
<evidence type="ECO:0000256" key="4">
    <source>
        <dbReference type="ARBA" id="ARBA00022692"/>
    </source>
</evidence>
<dbReference type="EMBL" id="RBEE01000014">
    <property type="protein sequence ID" value="RNL53451.1"/>
    <property type="molecule type" value="Genomic_DNA"/>
</dbReference>
<keyword evidence="3 8" id="KW-1134">Transmembrane beta strand</keyword>
<gene>
    <name evidence="12" type="ORF">D7004_10240</name>
</gene>
<dbReference type="InterPro" id="IPR012910">
    <property type="entry name" value="Plug_dom"/>
</dbReference>
<keyword evidence="5 9" id="KW-0798">TonB box</keyword>
<organism evidence="12 13">
    <name type="scientific">Pedobacter jejuensis</name>
    <dbReference type="NCBI Taxonomy" id="1268550"/>
    <lineage>
        <taxon>Bacteria</taxon>
        <taxon>Pseudomonadati</taxon>
        <taxon>Bacteroidota</taxon>
        <taxon>Sphingobacteriia</taxon>
        <taxon>Sphingobacteriales</taxon>
        <taxon>Sphingobacteriaceae</taxon>
        <taxon>Pedobacter</taxon>
    </lineage>
</organism>
<dbReference type="SUPFAM" id="SSF56935">
    <property type="entry name" value="Porins"/>
    <property type="match status" value="1"/>
</dbReference>
<dbReference type="GO" id="GO:0009279">
    <property type="term" value="C:cell outer membrane"/>
    <property type="evidence" value="ECO:0007669"/>
    <property type="project" value="UniProtKB-SubCell"/>
</dbReference>
<keyword evidence="7 8" id="KW-0998">Cell outer membrane</keyword>
<dbReference type="NCBIfam" id="TIGR04057">
    <property type="entry name" value="SusC_RagA_signa"/>
    <property type="match status" value="1"/>
</dbReference>
<dbReference type="OrthoDB" id="9768177at2"/>
<dbReference type="InterPro" id="IPR037066">
    <property type="entry name" value="Plug_dom_sf"/>
</dbReference>
<reference evidence="12 13" key="1">
    <citation type="submission" date="2018-10" db="EMBL/GenBank/DDBJ databases">
        <title>Genome sequencing of Pedobacter jejuensis TNB23.</title>
        <authorList>
            <person name="Cho Y.-J."/>
            <person name="Cho A."/>
            <person name="Kim O.-S."/>
        </authorList>
    </citation>
    <scope>NUCLEOTIDE SEQUENCE [LARGE SCALE GENOMIC DNA]</scope>
    <source>
        <strain evidence="12 13">TNB23</strain>
    </source>
</reference>
<dbReference type="InterPro" id="IPR036942">
    <property type="entry name" value="Beta-barrel_TonB_sf"/>
</dbReference>
<name>A0A3N0BVL2_9SPHI</name>
<dbReference type="InterPro" id="IPR023997">
    <property type="entry name" value="TonB-dep_OMP_SusC/RagA_CS"/>
</dbReference>
<keyword evidence="4 8" id="KW-0812">Transmembrane</keyword>
<dbReference type="AlphaFoldDB" id="A0A3N0BVL2"/>
<dbReference type="NCBIfam" id="TIGR04056">
    <property type="entry name" value="OMP_RagA_SusC"/>
    <property type="match status" value="1"/>
</dbReference>
<evidence type="ECO:0000256" key="2">
    <source>
        <dbReference type="ARBA" id="ARBA00022448"/>
    </source>
</evidence>
<dbReference type="RefSeq" id="WP_123205773.1">
    <property type="nucleotide sequence ID" value="NZ_RBEE01000014.1"/>
</dbReference>
<dbReference type="Gene3D" id="2.170.130.10">
    <property type="entry name" value="TonB-dependent receptor, plug domain"/>
    <property type="match status" value="1"/>
</dbReference>
<dbReference type="Pfam" id="PF13715">
    <property type="entry name" value="CarbopepD_reg_2"/>
    <property type="match status" value="1"/>
</dbReference>
<evidence type="ECO:0000259" key="11">
    <source>
        <dbReference type="Pfam" id="PF07715"/>
    </source>
</evidence>
<proteinExistence type="inferred from homology"/>
<evidence type="ECO:0000256" key="3">
    <source>
        <dbReference type="ARBA" id="ARBA00022452"/>
    </source>
</evidence>
<evidence type="ECO:0000259" key="10">
    <source>
        <dbReference type="Pfam" id="PF00593"/>
    </source>
</evidence>
<feature type="domain" description="TonB-dependent receptor-like beta-barrel" evidence="10">
    <location>
        <begin position="376"/>
        <end position="808"/>
    </location>
</feature>
<dbReference type="Proteomes" id="UP000274046">
    <property type="component" value="Unassembled WGS sequence"/>
</dbReference>
<feature type="domain" description="TonB-dependent receptor plug" evidence="11">
    <location>
        <begin position="118"/>
        <end position="226"/>
    </location>
</feature>
<dbReference type="Pfam" id="PF00593">
    <property type="entry name" value="TonB_dep_Rec_b-barrel"/>
    <property type="match status" value="1"/>
</dbReference>
<comment type="subcellular location">
    <subcellularLocation>
        <location evidence="1 8">Cell outer membrane</location>
        <topology evidence="1 8">Multi-pass membrane protein</topology>
    </subcellularLocation>
</comment>
<dbReference type="InterPro" id="IPR008969">
    <property type="entry name" value="CarboxyPept-like_regulatory"/>
</dbReference>
<dbReference type="InterPro" id="IPR039426">
    <property type="entry name" value="TonB-dep_rcpt-like"/>
</dbReference>
<dbReference type="Pfam" id="PF07715">
    <property type="entry name" value="Plug"/>
    <property type="match status" value="1"/>
</dbReference>
<keyword evidence="12" id="KW-0675">Receptor</keyword>
<keyword evidence="6 8" id="KW-0472">Membrane</keyword>
<keyword evidence="13" id="KW-1185">Reference proteome</keyword>
<evidence type="ECO:0000256" key="6">
    <source>
        <dbReference type="ARBA" id="ARBA00023136"/>
    </source>
</evidence>
<comment type="caution">
    <text evidence="12">The sequence shown here is derived from an EMBL/GenBank/DDBJ whole genome shotgun (WGS) entry which is preliminary data.</text>
</comment>
<dbReference type="InterPro" id="IPR000531">
    <property type="entry name" value="Beta-barrel_TonB"/>
</dbReference>
<keyword evidence="2 8" id="KW-0813">Transport</keyword>
<evidence type="ECO:0000256" key="1">
    <source>
        <dbReference type="ARBA" id="ARBA00004571"/>
    </source>
</evidence>
<dbReference type="SUPFAM" id="SSF49464">
    <property type="entry name" value="Carboxypeptidase regulatory domain-like"/>
    <property type="match status" value="1"/>
</dbReference>
<dbReference type="Gene3D" id="2.40.170.20">
    <property type="entry name" value="TonB-dependent receptor, beta-barrel domain"/>
    <property type="match status" value="1"/>
</dbReference>
<protein>
    <submittedName>
        <fullName evidence="12">TonB-dependent receptor</fullName>
    </submittedName>
</protein>
<evidence type="ECO:0000256" key="9">
    <source>
        <dbReference type="RuleBase" id="RU003357"/>
    </source>
</evidence>
<accession>A0A3N0BVL2</accession>
<sequence>MRKNYLFKYGLILLFLFIGFTGYAQQNVFTGKVVDEQNQALPGASVQIKGTQQTSLTNDKGLFTFNLNQNSLTIQIRFIGYDPAERTISPAREVVIQLQLDAKSLSEVVVVGYGTTKKSDLTGAVASIGAKDFNQGAITSPLQQIAGKAAGVTITQTGSEPGSAPNIRIRGITSIQGNNNPLVVIDGVQGDVGLLNQIPPTEIQSIEVLKDASATAIYGSRGASGVLIVTMKKSRSGTSIEYNANSSIDVVTRQLKMLTAQEWSTQAAARGIPASSNFGADTDWFGLLTRNGTTQNHTLTLGGAHDGFSYRASLGMILQRGIVIRSDNQRYIGRIEATQKALDNKLSITMTLNGTNSENNGSPGSIGRAAFTSNLISNAYISRPTDPVYRPDGSYFTDPNLFQPLNVLAAANTIISESETNRLLGSVRINYKIFDGLSAEAFGSWQKTNGTSGNYTPAVSTVAAAIDQKGYASVSNGNSDYKLMDFQLNYSKDFGKHHFDAAAVYEWQAQMDSGSGSAARGFVNDLATYNNLGLGDFSKVQAGDYSSYRNQRRTVSVLGRFNYAFLDRYLLTANFRRDGATVFGANHKWGNFPSASVAWKIDQEPFMKNQSIFTTLKLRAGFGITGNQQPLNVLQSLQIVQGSGTVYFAGNVQTNFRTTQNSNADLEWEQKKSTNIGLDFALLKGRLSGSFDVYKNVTDKLLYAYTVPQPPFPTGSIQANVGSIQGRGIEMALGYDLISNASTRLTLGGNLTLMDSKVNNLSGSLNGVPLITNNVGYGGQNAYLVVGQPIGAFYVLQHLGVGTNGAETIVDQDKNGRIDAGATSPDRIFAGQAQPKYTFAFTPSFSYKNFDASLLIRGSGGNKLYNSLRSNLSFLENLGKSNLLASAIDDNMFTSAFPLASDYWLEDGKFIRLENVNLGYKIPTSKSKHISAVRFSLTGQNLWLITKYSGIDPEETGGDNGIYPRVRNFALGLNIILK</sequence>
<evidence type="ECO:0000313" key="13">
    <source>
        <dbReference type="Proteomes" id="UP000274046"/>
    </source>
</evidence>
<dbReference type="InterPro" id="IPR023996">
    <property type="entry name" value="TonB-dep_OMP_SusC/RagA"/>
</dbReference>